<name>A0A941AQG0_9BACI</name>
<sequence>MNMSQLLKACEQKRQQYIKKLNKRGITQSGEQMLDTLTLSELIGVWKWSEAAKREKFHG</sequence>
<dbReference type="AlphaFoldDB" id="A0A941AQG0"/>
<dbReference type="RefSeq" id="WP_210596845.1">
    <property type="nucleotide sequence ID" value="NZ_JAGKSQ010000003.1"/>
</dbReference>
<protein>
    <submittedName>
        <fullName evidence="1">Fur-regulated basic protein FbpA</fullName>
    </submittedName>
</protein>
<accession>A0A941AQG0</accession>
<dbReference type="Proteomes" id="UP000678228">
    <property type="component" value="Unassembled WGS sequence"/>
</dbReference>
<evidence type="ECO:0000313" key="2">
    <source>
        <dbReference type="Proteomes" id="UP000678228"/>
    </source>
</evidence>
<keyword evidence="2" id="KW-1185">Reference proteome</keyword>
<reference evidence="1" key="1">
    <citation type="submission" date="2021-03" db="EMBL/GenBank/DDBJ databases">
        <title>Bacillus suaedae sp. nov., isolated from Suaeda aralocaspica.</title>
        <authorList>
            <person name="Lei R.F.R."/>
        </authorList>
    </citation>
    <scope>NUCLEOTIDE SEQUENCE</scope>
    <source>
        <strain evidence="1">YZJH907-2</strain>
    </source>
</reference>
<comment type="caution">
    <text evidence="1">The sequence shown here is derived from an EMBL/GenBank/DDBJ whole genome shotgun (WGS) entry which is preliminary data.</text>
</comment>
<dbReference type="Pfam" id="PF13076">
    <property type="entry name" value="Fur_reg_FbpA"/>
    <property type="match status" value="1"/>
</dbReference>
<organism evidence="1 2">
    <name type="scientific">Halalkalibacter suaedae</name>
    <dbReference type="NCBI Taxonomy" id="2822140"/>
    <lineage>
        <taxon>Bacteria</taxon>
        <taxon>Bacillati</taxon>
        <taxon>Bacillota</taxon>
        <taxon>Bacilli</taxon>
        <taxon>Bacillales</taxon>
        <taxon>Bacillaceae</taxon>
        <taxon>Halalkalibacter</taxon>
    </lineage>
</organism>
<gene>
    <name evidence="1" type="primary">fbpA</name>
    <name evidence="1" type="ORF">J7W16_08365</name>
</gene>
<evidence type="ECO:0000313" key="1">
    <source>
        <dbReference type="EMBL" id="MBP3951148.1"/>
    </source>
</evidence>
<dbReference type="EMBL" id="JAGKSQ010000003">
    <property type="protein sequence ID" value="MBP3951148.1"/>
    <property type="molecule type" value="Genomic_DNA"/>
</dbReference>
<proteinExistence type="predicted"/>
<dbReference type="InterPro" id="IPR025072">
    <property type="entry name" value="Fur_reg_FbpA"/>
</dbReference>